<name>A0A7N4P9G7_SARHA</name>
<reference evidence="1" key="3">
    <citation type="submission" date="2025-09" db="UniProtKB">
        <authorList>
            <consortium name="Ensembl"/>
        </authorList>
    </citation>
    <scope>IDENTIFICATION</scope>
</reference>
<evidence type="ECO:0000313" key="2">
    <source>
        <dbReference type="Proteomes" id="UP000007648"/>
    </source>
</evidence>
<dbReference type="Ensembl" id="ENSSHAT00000038343.1">
    <property type="protein sequence ID" value="ENSSHAP00000034538.1"/>
    <property type="gene ID" value="ENSSHAG00000031801.1"/>
</dbReference>
<organism evidence="1 2">
    <name type="scientific">Sarcophilus harrisii</name>
    <name type="common">Tasmanian devil</name>
    <name type="synonym">Sarcophilus laniarius</name>
    <dbReference type="NCBI Taxonomy" id="9305"/>
    <lineage>
        <taxon>Eukaryota</taxon>
        <taxon>Metazoa</taxon>
        <taxon>Chordata</taxon>
        <taxon>Craniata</taxon>
        <taxon>Vertebrata</taxon>
        <taxon>Euteleostomi</taxon>
        <taxon>Mammalia</taxon>
        <taxon>Metatheria</taxon>
        <taxon>Dasyuromorphia</taxon>
        <taxon>Dasyuridae</taxon>
        <taxon>Sarcophilus</taxon>
    </lineage>
</organism>
<reference evidence="1 2" key="1">
    <citation type="journal article" date="2011" name="Proc. Natl. Acad. Sci. U.S.A.">
        <title>Genetic diversity and population structure of the endangered marsupial Sarcophilus harrisii (Tasmanian devil).</title>
        <authorList>
            <person name="Miller W."/>
            <person name="Hayes V.M."/>
            <person name="Ratan A."/>
            <person name="Petersen D.C."/>
            <person name="Wittekindt N.E."/>
            <person name="Miller J."/>
            <person name="Walenz B."/>
            <person name="Knight J."/>
            <person name="Qi J."/>
            <person name="Zhao F."/>
            <person name="Wang Q."/>
            <person name="Bedoya-Reina O.C."/>
            <person name="Katiyar N."/>
            <person name="Tomsho L.P."/>
            <person name="Kasson L.M."/>
            <person name="Hardie R.A."/>
            <person name="Woodbridge P."/>
            <person name="Tindall E.A."/>
            <person name="Bertelsen M.F."/>
            <person name="Dixon D."/>
            <person name="Pyecroft S."/>
            <person name="Helgen K.M."/>
            <person name="Lesk A.M."/>
            <person name="Pringle T.H."/>
            <person name="Patterson N."/>
            <person name="Zhang Y."/>
            <person name="Kreiss A."/>
            <person name="Woods G.M."/>
            <person name="Jones M.E."/>
            <person name="Schuster S.C."/>
        </authorList>
    </citation>
    <scope>NUCLEOTIDE SEQUENCE [LARGE SCALE GENOMIC DNA]</scope>
</reference>
<sequence>AAQWENFGSGTTITVWPC</sequence>
<keyword evidence="2" id="KW-1185">Reference proteome</keyword>
<evidence type="ECO:0000313" key="1">
    <source>
        <dbReference type="Ensembl" id="ENSSHAP00000034538.1"/>
    </source>
</evidence>
<reference evidence="1" key="2">
    <citation type="submission" date="2025-08" db="UniProtKB">
        <authorList>
            <consortium name="Ensembl"/>
        </authorList>
    </citation>
    <scope>IDENTIFICATION</scope>
</reference>
<dbReference type="AlphaFoldDB" id="A0A7N4P9G7"/>
<dbReference type="InParanoid" id="A0A7N4P9G7"/>
<accession>A0A7N4P9G7</accession>
<dbReference type="Proteomes" id="UP000007648">
    <property type="component" value="Unassembled WGS sequence"/>
</dbReference>
<proteinExistence type="predicted"/>
<protein>
    <submittedName>
        <fullName evidence="1">Uncharacterized protein</fullName>
    </submittedName>
</protein>